<dbReference type="OrthoDB" id="5954868at2759"/>
<feature type="transmembrane region" description="Helical" evidence="2">
    <location>
        <begin position="443"/>
        <end position="464"/>
    </location>
</feature>
<keyword evidence="2" id="KW-0472">Membrane</keyword>
<dbReference type="PANTHER" id="PTHR31389">
    <property type="entry name" value="LD39211P"/>
    <property type="match status" value="1"/>
</dbReference>
<evidence type="ECO:0000259" key="3">
    <source>
        <dbReference type="Pfam" id="PF24793"/>
    </source>
</evidence>
<dbReference type="InterPro" id="IPR023296">
    <property type="entry name" value="Glyco_hydro_beta-prop_sf"/>
</dbReference>
<keyword evidence="2" id="KW-1133">Transmembrane helix</keyword>
<reference evidence="4" key="1">
    <citation type="journal article" date="2020" name="bioRxiv">
        <title>Comparative genomics of Chlamydomonas.</title>
        <authorList>
            <person name="Craig R.J."/>
            <person name="Hasan A.R."/>
            <person name="Ness R.W."/>
            <person name="Keightley P.D."/>
        </authorList>
    </citation>
    <scope>NUCLEOTIDE SEQUENCE</scope>
    <source>
        <strain evidence="4">CCAP 11/173</strain>
    </source>
</reference>
<name>A0A836BB57_9CHLO</name>
<gene>
    <name evidence="4" type="ORF">HYH02_002373</name>
</gene>
<feature type="transmembrane region" description="Helical" evidence="2">
    <location>
        <begin position="524"/>
        <end position="549"/>
    </location>
</feature>
<feature type="transmembrane region" description="Helical" evidence="2">
    <location>
        <begin position="20"/>
        <end position="42"/>
    </location>
</feature>
<feature type="region of interest" description="Disordered" evidence="1">
    <location>
        <begin position="577"/>
        <end position="607"/>
    </location>
</feature>
<evidence type="ECO:0000313" key="4">
    <source>
        <dbReference type="EMBL" id="KAG2453038.1"/>
    </source>
</evidence>
<dbReference type="AlphaFoldDB" id="A0A836BB57"/>
<evidence type="ECO:0000256" key="2">
    <source>
        <dbReference type="SAM" id="Phobius"/>
    </source>
</evidence>
<dbReference type="SUPFAM" id="SSF75005">
    <property type="entry name" value="Arabinanase/levansucrase/invertase"/>
    <property type="match status" value="1"/>
</dbReference>
<dbReference type="InterPro" id="IPR056442">
    <property type="entry name" value="GINT1_N"/>
</dbReference>
<protein>
    <recommendedName>
        <fullName evidence="3">Glucosamine inositolphosphorylceramide transferase 1 N-terminal domain-containing protein</fullName>
    </recommendedName>
</protein>
<evidence type="ECO:0000313" key="5">
    <source>
        <dbReference type="Proteomes" id="UP000613740"/>
    </source>
</evidence>
<dbReference type="EMBL" id="JAEHOD010000004">
    <property type="protein sequence ID" value="KAG2453038.1"/>
    <property type="molecule type" value="Genomic_DNA"/>
</dbReference>
<evidence type="ECO:0000256" key="1">
    <source>
        <dbReference type="SAM" id="MobiDB-lite"/>
    </source>
</evidence>
<dbReference type="Pfam" id="PF24793">
    <property type="entry name" value="GINT1_N"/>
    <property type="match status" value="1"/>
</dbReference>
<sequence length="1046" mass="111829">MAPTHHHPASRAVTFRSRWVAFALYVALSIALTVVLFVDPLIDRPSGLIKLSWFTKAPLSHGMDPCSWDYEGSWRIGFARGNPDPQHLQLSAEPVITCATLANFTAASFVADPFLYIPTANNGTASSTSPGFNTSALPSDATGLTSKQHWFAFYEMKNLKRYLGELGVAVSYDSGASWQHLGTAVSEPFHLSFPLVLWDADSQQYLMFAETIGSKEGNIWIYGTSREAFPFGWRVVRRVWPEDPGWPSTRRWFQFGMPAKYVDTAPVWFEGRWWIFTTRVGTPAAGQPKYTLLLYTADTLLGDWKPHPAALAGVAYEGAPGGRVPFGVDAGRRTARNGGRPFVMGGAMYRWAQDCSHFYGEALRLMRATVANATHYAEAEVAALAPSRDGLSWHSARLHHADIHLLPDGTWGGFVDGDRYQDGYSHFIAREQWFVELKARLKWLVAAQLAVVVAAAVLLAAAAATGGGGPAAAAARGLLGLGTRSARLAAALCLQQQQQHHAAGGGGGAAAAAAAGGGGALGAVAAAVLMMATAVAVAVGVMALLPWAVPCPRWPVRVPPFPESPWFVPDSPHVDPAAPYNITAGPGPGSSSTSSGRGSDSSGSSNASLTVVTGCSSTFMDRLENLVGSLQYWAPHTPVAVYDLGFTSTQLAEIRCWQGVEVRRFPFEAYPPHVREMRTYAFKGLTFRQAVEAVAPGQAALWIDCGLEVRAPLDPLAASLSRHGHVSAQQSTSPGRQGAPLGHMAERYTRTFLNMSLPDYERVKLLPFCAAGVQGFVRGSDAHRLVLEPVAACSLDRDRCIAPPGHSRNQHCYEQTALTLLLRHHNFSTCLQRELYASSSTRKATYDPRQTSAPLVIASRRYRQPKPYRAMLKRRPHCVADPASNPWRTVASEHTESTIGHSDLNTMVLTRARALLDFVVQGGCCVGLHALAQLVLWAQVLLALRGYGWRLVVVVCRALGSTSSSTGAAAAAAAAGGSAHAKQGLLGAGQGPRARGQLVPGVGAGRRASAVACGGLLSGPVKLGLLCSGVLGLMSAAAMNYTCDLL</sequence>
<feature type="compositionally biased region" description="Low complexity" evidence="1">
    <location>
        <begin position="589"/>
        <end position="605"/>
    </location>
</feature>
<organism evidence="4 5">
    <name type="scientific">Chlamydomonas schloesseri</name>
    <dbReference type="NCBI Taxonomy" id="2026947"/>
    <lineage>
        <taxon>Eukaryota</taxon>
        <taxon>Viridiplantae</taxon>
        <taxon>Chlorophyta</taxon>
        <taxon>core chlorophytes</taxon>
        <taxon>Chlorophyceae</taxon>
        <taxon>CS clade</taxon>
        <taxon>Chlamydomonadales</taxon>
        <taxon>Chlamydomonadaceae</taxon>
        <taxon>Chlamydomonas</taxon>
    </lineage>
</organism>
<proteinExistence type="predicted"/>
<dbReference type="InterPro" id="IPR012444">
    <property type="entry name" value="DUF1647"/>
</dbReference>
<keyword evidence="2" id="KW-0812">Transmembrane</keyword>
<keyword evidence="5" id="KW-1185">Reference proteome</keyword>
<dbReference type="Pfam" id="PF07801">
    <property type="entry name" value="DUF1647"/>
    <property type="match status" value="1"/>
</dbReference>
<dbReference type="PANTHER" id="PTHR31389:SF4">
    <property type="entry name" value="LD39211P"/>
    <property type="match status" value="1"/>
</dbReference>
<dbReference type="Proteomes" id="UP000613740">
    <property type="component" value="Unassembled WGS sequence"/>
</dbReference>
<comment type="caution">
    <text evidence="4">The sequence shown here is derived from an EMBL/GenBank/DDBJ whole genome shotgun (WGS) entry which is preliminary data.</text>
</comment>
<accession>A0A836BB57</accession>
<feature type="domain" description="Glucosamine inositolphosphorylceramide transferase 1 N-terminal" evidence="3">
    <location>
        <begin position="66"/>
        <end position="418"/>
    </location>
</feature>